<organism evidence="2">
    <name type="scientific">uncultured Caudovirales phage</name>
    <dbReference type="NCBI Taxonomy" id="2100421"/>
    <lineage>
        <taxon>Viruses</taxon>
        <taxon>Duplodnaviria</taxon>
        <taxon>Heunggongvirae</taxon>
        <taxon>Uroviricota</taxon>
        <taxon>Caudoviricetes</taxon>
        <taxon>Peduoviridae</taxon>
        <taxon>Maltschvirus</taxon>
        <taxon>Maltschvirus maltsch</taxon>
    </lineage>
</organism>
<dbReference type="EMBL" id="LR796934">
    <property type="protein sequence ID" value="CAB4176268.1"/>
    <property type="molecule type" value="Genomic_DNA"/>
</dbReference>
<dbReference type="PROSITE" id="PS51257">
    <property type="entry name" value="PROKAR_LIPOPROTEIN"/>
    <property type="match status" value="1"/>
</dbReference>
<protein>
    <submittedName>
        <fullName evidence="2">Uncharacterized protein</fullName>
    </submittedName>
</protein>
<proteinExistence type="predicted"/>
<evidence type="ECO:0000256" key="1">
    <source>
        <dbReference type="SAM" id="MobiDB-lite"/>
    </source>
</evidence>
<evidence type="ECO:0000313" key="2">
    <source>
        <dbReference type="EMBL" id="CAB4176268.1"/>
    </source>
</evidence>
<sequence>MPKTLTRVLVANASAFGLIFVLGCSSSVILVPEGTPVQLAESVDARVFVVQKDGTKVKSNGRVRLPAGAWVATLPEDDADTGLPNALGTSSGVAP</sequence>
<reference evidence="2" key="1">
    <citation type="submission" date="2020-05" db="EMBL/GenBank/DDBJ databases">
        <authorList>
            <person name="Chiriac C."/>
            <person name="Salcher M."/>
            <person name="Ghai R."/>
            <person name="Kavagutti S V."/>
        </authorList>
    </citation>
    <scope>NUCLEOTIDE SEQUENCE</scope>
</reference>
<gene>
    <name evidence="2" type="ORF">UFOVP995_14</name>
</gene>
<feature type="region of interest" description="Disordered" evidence="1">
    <location>
        <begin position="76"/>
        <end position="95"/>
    </location>
</feature>
<accession>A0A6J5Q425</accession>
<name>A0A6J5Q425_9CAUD</name>